<comment type="caution">
    <text evidence="2">The sequence shown here is derived from an EMBL/GenBank/DDBJ whole genome shotgun (WGS) entry which is preliminary data.</text>
</comment>
<keyword evidence="2" id="KW-0675">Receptor</keyword>
<dbReference type="InterPro" id="IPR005064">
    <property type="entry name" value="BUG"/>
</dbReference>
<sequence>METSRRCLFAAGIGTTLGGPILAAPHVARAQTGWPSERPIQVIVPFPPGGGTDVNIRAMTSHFQRHLPGSNFVVINRPGAGAEIGYTAAFQAPPDGYTIGTIITPSLQTITIERTPRYTLMDFAYLATIVEDPSGFHVSPNSPIRTVADLVAAAKANPGAIAVGTAGVGSDDHLLMIGLERAAGIKLNHIPFAGQAPTVIALIGEHIQVASMNMGESVALIRENRVRPLASAGAARFAMTPDVPTFREAGYPLDTRVVRSLVAPGGTPREIQRRLEEVIANTMRDPLWIAEAERLFVPLHYLNAEQTRDLVLREAEALRDVWQHGPWRDV</sequence>
<dbReference type="PANTHER" id="PTHR42928">
    <property type="entry name" value="TRICARBOXYLATE-BINDING PROTEIN"/>
    <property type="match status" value="1"/>
</dbReference>
<reference evidence="2 3" key="1">
    <citation type="submission" date="2018-06" db="EMBL/GenBank/DDBJ databases">
        <title>Genomic Encyclopedia of Archaeal and Bacterial Type Strains, Phase II (KMG-II): from individual species to whole genera.</title>
        <authorList>
            <person name="Goeker M."/>
        </authorList>
    </citation>
    <scope>NUCLEOTIDE SEQUENCE [LARGE SCALE GENOMIC DNA]</scope>
    <source>
        <strain evidence="2 3">DSM 24525</strain>
    </source>
</reference>
<dbReference type="EMBL" id="QKYU01000030">
    <property type="protein sequence ID" value="PZW39279.1"/>
    <property type="molecule type" value="Genomic_DNA"/>
</dbReference>
<organism evidence="2 3">
    <name type="scientific">Humitalea rosea</name>
    <dbReference type="NCBI Taxonomy" id="990373"/>
    <lineage>
        <taxon>Bacteria</taxon>
        <taxon>Pseudomonadati</taxon>
        <taxon>Pseudomonadota</taxon>
        <taxon>Alphaproteobacteria</taxon>
        <taxon>Acetobacterales</taxon>
        <taxon>Roseomonadaceae</taxon>
        <taxon>Humitalea</taxon>
    </lineage>
</organism>
<dbReference type="InterPro" id="IPR042100">
    <property type="entry name" value="Bug_dom1"/>
</dbReference>
<dbReference type="SUPFAM" id="SSF53850">
    <property type="entry name" value="Periplasmic binding protein-like II"/>
    <property type="match status" value="1"/>
</dbReference>
<evidence type="ECO:0000313" key="3">
    <source>
        <dbReference type="Proteomes" id="UP000249688"/>
    </source>
</evidence>
<dbReference type="PANTHER" id="PTHR42928:SF5">
    <property type="entry name" value="BLR1237 PROTEIN"/>
    <property type="match status" value="1"/>
</dbReference>
<dbReference type="Gene3D" id="3.40.190.150">
    <property type="entry name" value="Bordetella uptake gene, domain 1"/>
    <property type="match status" value="1"/>
</dbReference>
<evidence type="ECO:0000256" key="1">
    <source>
        <dbReference type="ARBA" id="ARBA00006987"/>
    </source>
</evidence>
<dbReference type="AlphaFoldDB" id="A0A2W7HZC2"/>
<protein>
    <submittedName>
        <fullName evidence="2">Tripartite-type tricarboxylate transporter receptor subunit TctC</fullName>
    </submittedName>
</protein>
<dbReference type="Pfam" id="PF03401">
    <property type="entry name" value="TctC"/>
    <property type="match status" value="1"/>
</dbReference>
<accession>A0A2W7HZC2</accession>
<dbReference type="Proteomes" id="UP000249688">
    <property type="component" value="Unassembled WGS sequence"/>
</dbReference>
<evidence type="ECO:0000313" key="2">
    <source>
        <dbReference type="EMBL" id="PZW39279.1"/>
    </source>
</evidence>
<dbReference type="RefSeq" id="WP_158537329.1">
    <property type="nucleotide sequence ID" value="NZ_QKYU01000030.1"/>
</dbReference>
<name>A0A2W7HZC2_9PROT</name>
<dbReference type="CDD" id="cd07012">
    <property type="entry name" value="PBP2_Bug_TTT"/>
    <property type="match status" value="1"/>
</dbReference>
<dbReference type="PIRSF" id="PIRSF017082">
    <property type="entry name" value="YflP"/>
    <property type="match status" value="1"/>
</dbReference>
<gene>
    <name evidence="2" type="ORF">C8P66_13014</name>
</gene>
<dbReference type="Gene3D" id="3.40.190.10">
    <property type="entry name" value="Periplasmic binding protein-like II"/>
    <property type="match status" value="1"/>
</dbReference>
<comment type="similarity">
    <text evidence="1">Belongs to the UPF0065 (bug) family.</text>
</comment>
<proteinExistence type="inferred from homology"/>
<keyword evidence="3" id="KW-1185">Reference proteome</keyword>
<dbReference type="OrthoDB" id="7250553at2"/>